<proteinExistence type="predicted"/>
<evidence type="ECO:0000256" key="1">
    <source>
        <dbReference type="SAM" id="Phobius"/>
    </source>
</evidence>
<keyword evidence="3" id="KW-1185">Reference proteome</keyword>
<keyword evidence="1" id="KW-0812">Transmembrane</keyword>
<name>A0AA40F629_9PEZI</name>
<sequence>MQRPEEKKHPSTLDPQEFLYHGLGLAVFGDGQVTGTRFSSPWTRLFLMATPRLQQRISLPGRRHGRAGMEACIAKGGCKGYISAGSRPRRMASSPVTSWVGSALEVFFCVCPFLLLLLASSDHTLFPIRLYSLLFWFVFIQQKIAARLAVEYRGRERGRRGVGGTDRWDVVLFPHFFFTSNGASAVSWLPEGVQRRPRQERRQRGQLLMVQSETQPLISEPWPSQRTRVRGVDFRSGLSISPPYVLIISRLHTIAWLQQYIHPPSFLVHYALAPGQANYRELLVMSFSGGMIATWAVEGLYGSYDVPMTLLDI</sequence>
<comment type="caution">
    <text evidence="2">The sequence shown here is derived from an EMBL/GenBank/DDBJ whole genome shotgun (WGS) entry which is preliminary data.</text>
</comment>
<dbReference type="AlphaFoldDB" id="A0AA40F629"/>
<protein>
    <submittedName>
        <fullName evidence="2">Uncharacterized protein</fullName>
    </submittedName>
</protein>
<keyword evidence="1" id="KW-1133">Transmembrane helix</keyword>
<reference evidence="2" key="1">
    <citation type="submission" date="2023-06" db="EMBL/GenBank/DDBJ databases">
        <title>Genome-scale phylogeny and comparative genomics of the fungal order Sordariales.</title>
        <authorList>
            <consortium name="Lawrence Berkeley National Laboratory"/>
            <person name="Hensen N."/>
            <person name="Bonometti L."/>
            <person name="Westerberg I."/>
            <person name="Brannstrom I.O."/>
            <person name="Guillou S."/>
            <person name="Cros-Aarteil S."/>
            <person name="Calhoun S."/>
            <person name="Haridas S."/>
            <person name="Kuo A."/>
            <person name="Mondo S."/>
            <person name="Pangilinan J."/>
            <person name="Riley R."/>
            <person name="LaButti K."/>
            <person name="Andreopoulos B."/>
            <person name="Lipzen A."/>
            <person name="Chen C."/>
            <person name="Yanf M."/>
            <person name="Daum C."/>
            <person name="Ng V."/>
            <person name="Clum A."/>
            <person name="Steindorff A."/>
            <person name="Ohm R."/>
            <person name="Martin F."/>
            <person name="Silar P."/>
            <person name="Natvig D."/>
            <person name="Lalanne C."/>
            <person name="Gautier V."/>
            <person name="Ament-velasquez S.L."/>
            <person name="Kruys A."/>
            <person name="Hutchinson M.I."/>
            <person name="Powell A.J."/>
            <person name="Barry K."/>
            <person name="Miller A.N."/>
            <person name="Grigoriev I.V."/>
            <person name="Debuchy R."/>
            <person name="Gladieux P."/>
            <person name="Thoren M.H."/>
            <person name="Johannesson H."/>
        </authorList>
    </citation>
    <scope>NUCLEOTIDE SEQUENCE</scope>
    <source>
        <strain evidence="2">SMH3187-1</strain>
    </source>
</reference>
<evidence type="ECO:0000313" key="2">
    <source>
        <dbReference type="EMBL" id="KAK0751977.1"/>
    </source>
</evidence>
<feature type="transmembrane region" description="Helical" evidence="1">
    <location>
        <begin position="130"/>
        <end position="150"/>
    </location>
</feature>
<gene>
    <name evidence="2" type="ORF">B0T18DRAFT_80690</name>
</gene>
<evidence type="ECO:0000313" key="3">
    <source>
        <dbReference type="Proteomes" id="UP001172155"/>
    </source>
</evidence>
<feature type="transmembrane region" description="Helical" evidence="1">
    <location>
        <begin position="96"/>
        <end position="118"/>
    </location>
</feature>
<accession>A0AA40F629</accession>
<organism evidence="2 3">
    <name type="scientific">Schizothecium vesticola</name>
    <dbReference type="NCBI Taxonomy" id="314040"/>
    <lineage>
        <taxon>Eukaryota</taxon>
        <taxon>Fungi</taxon>
        <taxon>Dikarya</taxon>
        <taxon>Ascomycota</taxon>
        <taxon>Pezizomycotina</taxon>
        <taxon>Sordariomycetes</taxon>
        <taxon>Sordariomycetidae</taxon>
        <taxon>Sordariales</taxon>
        <taxon>Schizotheciaceae</taxon>
        <taxon>Schizothecium</taxon>
    </lineage>
</organism>
<dbReference type="EMBL" id="JAUKUD010000002">
    <property type="protein sequence ID" value="KAK0751977.1"/>
    <property type="molecule type" value="Genomic_DNA"/>
</dbReference>
<dbReference type="Proteomes" id="UP001172155">
    <property type="component" value="Unassembled WGS sequence"/>
</dbReference>
<keyword evidence="1" id="KW-0472">Membrane</keyword>